<dbReference type="GO" id="GO:0055085">
    <property type="term" value="P:transmembrane transport"/>
    <property type="evidence" value="ECO:0007669"/>
    <property type="project" value="InterPro"/>
</dbReference>
<dbReference type="AlphaFoldDB" id="A0A3N6QDG3"/>
<dbReference type="SUPFAM" id="SSF53850">
    <property type="entry name" value="Periplasmic binding protein-like II"/>
    <property type="match status" value="1"/>
</dbReference>
<dbReference type="Pfam" id="PF12974">
    <property type="entry name" value="Phosphonate-bd"/>
    <property type="match status" value="1"/>
</dbReference>
<evidence type="ECO:0000256" key="4">
    <source>
        <dbReference type="SAM" id="SignalP"/>
    </source>
</evidence>
<evidence type="ECO:0000256" key="2">
    <source>
        <dbReference type="ARBA" id="ARBA00022729"/>
    </source>
</evidence>
<evidence type="ECO:0000256" key="1">
    <source>
        <dbReference type="ARBA" id="ARBA00007162"/>
    </source>
</evidence>
<dbReference type="GO" id="GO:0043190">
    <property type="term" value="C:ATP-binding cassette (ABC) transporter complex"/>
    <property type="evidence" value="ECO:0007669"/>
    <property type="project" value="InterPro"/>
</dbReference>
<accession>A0A3N6QDG3</accession>
<sequence length="332" mass="37145">MERRKFVKNSSLFALSLAGAKLANLTFSPQTLAQVKELKFGIISTESQSNQRPIWEPFIKAFSDSIGLPVKAFYVTQYVAVIEAMRTGDVHLAWYGGKSYIEAAKRSKAEAFAQVVDTAGGKGYYSHLITNKNNPIVAQAKAMGGDKYVIKNASNLTFAFNDPNSTSGFLVPSYYVFAQNGVDPKKAFKRLVFSGSHEATALAIANNQVDVATNNNESLDRLQKTNPKARANIETIWTSTLIPSDPIAYRQDLPADLKQKIRDFFYNYKEAKVLEPHGWSGFAQANDKTWNPIRELDLAKKILELENKENMTAEDKQKLEEFRQQLKAIKSN</sequence>
<keyword evidence="2 4" id="KW-0732">Signal</keyword>
<name>A0A3N6QDG3_9CYAN</name>
<dbReference type="PANTHER" id="PTHR35841:SF1">
    <property type="entry name" value="PHOSPHONATES-BINDING PERIPLASMIC PROTEIN"/>
    <property type="match status" value="1"/>
</dbReference>
<dbReference type="OrthoDB" id="9781943at2"/>
<dbReference type="RefSeq" id="WP_124155158.1">
    <property type="nucleotide sequence ID" value="NZ_CAWOLW010000052.1"/>
</dbReference>
<dbReference type="InterPro" id="IPR017797">
    <property type="entry name" value="Phosphnate-bd"/>
</dbReference>
<proteinExistence type="inferred from homology"/>
<feature type="chain" id="PRO_5017972562" evidence="4">
    <location>
        <begin position="24"/>
        <end position="332"/>
    </location>
</feature>
<feature type="signal peptide" evidence="4">
    <location>
        <begin position="1"/>
        <end position="23"/>
    </location>
</feature>
<dbReference type="Gene3D" id="3.40.190.10">
    <property type="entry name" value="Periplasmic binding protein-like II"/>
    <property type="match status" value="2"/>
</dbReference>
<dbReference type="EMBL" id="RCBY01000145">
    <property type="protein sequence ID" value="RQH33463.1"/>
    <property type="molecule type" value="Genomic_DNA"/>
</dbReference>
<dbReference type="InterPro" id="IPR005770">
    <property type="entry name" value="PhnD"/>
</dbReference>
<dbReference type="GO" id="GO:0015716">
    <property type="term" value="P:organic phosphonate transport"/>
    <property type="evidence" value="ECO:0007669"/>
    <property type="project" value="InterPro"/>
</dbReference>
<evidence type="ECO:0000256" key="3">
    <source>
        <dbReference type="SAM" id="Coils"/>
    </source>
</evidence>
<keyword evidence="3" id="KW-0175">Coiled coil</keyword>
<dbReference type="Proteomes" id="UP000269154">
    <property type="component" value="Unassembled WGS sequence"/>
</dbReference>
<keyword evidence="6" id="KW-1185">Reference proteome</keyword>
<dbReference type="NCBIfam" id="TIGR03431">
    <property type="entry name" value="PhnD"/>
    <property type="match status" value="1"/>
</dbReference>
<organism evidence="5 6">
    <name type="scientific">Okeania hirsuta</name>
    <dbReference type="NCBI Taxonomy" id="1458930"/>
    <lineage>
        <taxon>Bacteria</taxon>
        <taxon>Bacillati</taxon>
        <taxon>Cyanobacteriota</taxon>
        <taxon>Cyanophyceae</taxon>
        <taxon>Oscillatoriophycideae</taxon>
        <taxon>Oscillatoriales</taxon>
        <taxon>Microcoleaceae</taxon>
        <taxon>Okeania</taxon>
    </lineage>
</organism>
<reference evidence="5 6" key="1">
    <citation type="journal article" date="2018" name="ACS Chem. Biol.">
        <title>Ketoreductase domain dysfunction expands chemodiversity: malyngamide biosynthesis in the cyanobacterium Okeania hirsuta.</title>
        <authorList>
            <person name="Moss N.A."/>
            <person name="Leao T."/>
            <person name="Rankin M."/>
            <person name="McCullough T.M."/>
            <person name="Qu P."/>
            <person name="Korobeynikov A."/>
            <person name="Smith J.L."/>
            <person name="Gerwick L."/>
            <person name="Gerwick W.H."/>
        </authorList>
    </citation>
    <scope>NUCLEOTIDE SEQUENCE [LARGE SCALE GENOMIC DNA]</scope>
    <source>
        <strain evidence="5 6">PAB10Feb10-1</strain>
    </source>
</reference>
<feature type="coiled-coil region" evidence="3">
    <location>
        <begin position="305"/>
        <end position="332"/>
    </location>
</feature>
<comment type="similarity">
    <text evidence="1">Belongs to the phosphate/phosphite/phosphonate binding protein family.</text>
</comment>
<gene>
    <name evidence="5" type="primary">phnD</name>
    <name evidence="5" type="ORF">D5R40_21675</name>
</gene>
<comment type="caution">
    <text evidence="5">The sequence shown here is derived from an EMBL/GenBank/DDBJ whole genome shotgun (WGS) entry which is preliminary data.</text>
</comment>
<dbReference type="NCBIfam" id="TIGR01098">
    <property type="entry name" value="3A0109s03R"/>
    <property type="match status" value="1"/>
</dbReference>
<evidence type="ECO:0000313" key="5">
    <source>
        <dbReference type="EMBL" id="RQH33463.1"/>
    </source>
</evidence>
<dbReference type="PANTHER" id="PTHR35841">
    <property type="entry name" value="PHOSPHONATES-BINDING PERIPLASMIC PROTEIN"/>
    <property type="match status" value="1"/>
</dbReference>
<protein>
    <submittedName>
        <fullName evidence="5">Phosphonate ABC transporter substrate-binding protein</fullName>
    </submittedName>
</protein>
<dbReference type="Gene3D" id="1.20.58.90">
    <property type="match status" value="1"/>
</dbReference>
<evidence type="ECO:0000313" key="6">
    <source>
        <dbReference type="Proteomes" id="UP000269154"/>
    </source>
</evidence>